<dbReference type="KEGG" id="cpm:G5S_0681"/>
<dbReference type="Proteomes" id="UP000008305">
    <property type="component" value="Chromosome"/>
</dbReference>
<dbReference type="Pfam" id="PF16802">
    <property type="entry name" value="DUF5070"/>
    <property type="match status" value="1"/>
</dbReference>
<gene>
    <name evidence="1" type="ordered locus">G5S_0681</name>
</gene>
<organism evidence="1 2">
    <name type="scientific">Chlamydia pecorum (strain ATCC VR-628 / DSM 29919 / E58)</name>
    <name type="common">Chlamydophila pecorum</name>
    <dbReference type="NCBI Taxonomy" id="331635"/>
    <lineage>
        <taxon>Bacteria</taxon>
        <taxon>Pseudomonadati</taxon>
        <taxon>Chlamydiota</taxon>
        <taxon>Chlamydiia</taxon>
        <taxon>Chlamydiales</taxon>
        <taxon>Chlamydiaceae</taxon>
        <taxon>Chlamydia/Chlamydophila group</taxon>
        <taxon>Chlamydia</taxon>
    </lineage>
</organism>
<dbReference type="RefSeq" id="WP_013712712.1">
    <property type="nucleotide sequence ID" value="NC_015408.1"/>
</dbReference>
<dbReference type="InterPro" id="IPR031839">
    <property type="entry name" value="DUF5070"/>
</dbReference>
<proteinExistence type="predicted"/>
<protein>
    <submittedName>
        <fullName evidence="1">Uncharacterized protein</fullName>
    </submittedName>
</protein>
<evidence type="ECO:0000313" key="2">
    <source>
        <dbReference type="Proteomes" id="UP000008305"/>
    </source>
</evidence>
<keyword evidence="2" id="KW-1185">Reference proteome</keyword>
<dbReference type="EMBL" id="CP002608">
    <property type="protein sequence ID" value="AEB41634.1"/>
    <property type="molecule type" value="Genomic_DNA"/>
</dbReference>
<evidence type="ECO:0000313" key="1">
    <source>
        <dbReference type="EMBL" id="AEB41634.1"/>
    </source>
</evidence>
<accession>A0AA34RDB0</accession>
<name>A0AA34RDB0_CHLPE</name>
<sequence>MRFVLHLEHLRHFQNHGSILFEALITPADCSLLETTISQFVRKISKNNLENVRWRESVFRSIPEISFVIQKRRLSTFAAELVHRPKLSLVRDYWLFPGEEIPQGNEDCQLFLPLSGRGCGSGIFFIGPYPQELYEWDNQAKSGLLLMFSSAGHAIL</sequence>
<dbReference type="Gene3D" id="3.10.129.150">
    <property type="entry name" value="Domain of unknown function (DUF5070)"/>
    <property type="match status" value="1"/>
</dbReference>
<dbReference type="AlphaFoldDB" id="A0AA34RDB0"/>
<dbReference type="GeneID" id="99718675"/>
<reference evidence="1 2" key="1">
    <citation type="journal article" date="2011" name="J. Bacteriol.">
        <title>Genome sequence of the obligate intracellular animal pathogen Chlamydia pecorum E58.</title>
        <authorList>
            <person name="Mojica S."/>
            <person name="Huot Creasy H."/>
            <person name="Daugherty S."/>
            <person name="Read T.D."/>
            <person name="Kim T."/>
            <person name="Kaltenboeck B."/>
            <person name="Bavoil P."/>
            <person name="Myers G.S."/>
        </authorList>
    </citation>
    <scope>NUCLEOTIDE SEQUENCE [LARGE SCALE GENOMIC DNA]</scope>
    <source>
        <strain evidence="1 2">E58</strain>
    </source>
</reference>